<dbReference type="RefSeq" id="WP_378044078.1">
    <property type="nucleotide sequence ID" value="NZ_JBHMDN010000002.1"/>
</dbReference>
<comment type="caution">
    <text evidence="1">The sequence shown here is derived from an EMBL/GenBank/DDBJ whole genome shotgun (WGS) entry which is preliminary data.</text>
</comment>
<name>A0ABW2FK83_9BACL</name>
<sequence>MAYYALHEFSLMPWDFAALETDKKAALTAMILVRVEEERRERTKIKKK</sequence>
<gene>
    <name evidence="1" type="ORF">ACFQMJ_28480</name>
</gene>
<protein>
    <submittedName>
        <fullName evidence="1">Uncharacterized protein</fullName>
    </submittedName>
</protein>
<reference evidence="2" key="1">
    <citation type="journal article" date="2019" name="Int. J. Syst. Evol. Microbiol.">
        <title>The Global Catalogue of Microorganisms (GCM) 10K type strain sequencing project: providing services to taxonomists for standard genome sequencing and annotation.</title>
        <authorList>
            <consortium name="The Broad Institute Genomics Platform"/>
            <consortium name="The Broad Institute Genome Sequencing Center for Infectious Disease"/>
            <person name="Wu L."/>
            <person name="Ma J."/>
        </authorList>
    </citation>
    <scope>NUCLEOTIDE SEQUENCE [LARGE SCALE GENOMIC DNA]</scope>
    <source>
        <strain evidence="2">KCTC 12907</strain>
    </source>
</reference>
<keyword evidence="2" id="KW-1185">Reference proteome</keyword>
<evidence type="ECO:0000313" key="2">
    <source>
        <dbReference type="Proteomes" id="UP001596378"/>
    </source>
</evidence>
<accession>A0ABW2FK83</accession>
<proteinExistence type="predicted"/>
<dbReference type="Proteomes" id="UP001596378">
    <property type="component" value="Unassembled WGS sequence"/>
</dbReference>
<organism evidence="1 2">
    <name type="scientific">Cohnella cellulosilytica</name>
    <dbReference type="NCBI Taxonomy" id="986710"/>
    <lineage>
        <taxon>Bacteria</taxon>
        <taxon>Bacillati</taxon>
        <taxon>Bacillota</taxon>
        <taxon>Bacilli</taxon>
        <taxon>Bacillales</taxon>
        <taxon>Paenibacillaceae</taxon>
        <taxon>Cohnella</taxon>
    </lineage>
</organism>
<dbReference type="EMBL" id="JBHTAI010000023">
    <property type="protein sequence ID" value="MFC7152491.1"/>
    <property type="molecule type" value="Genomic_DNA"/>
</dbReference>
<evidence type="ECO:0000313" key="1">
    <source>
        <dbReference type="EMBL" id="MFC7152491.1"/>
    </source>
</evidence>